<dbReference type="Gene3D" id="1.10.101.10">
    <property type="entry name" value="PGBD-like superfamily/PGBD"/>
    <property type="match status" value="1"/>
</dbReference>
<evidence type="ECO:0000313" key="2">
    <source>
        <dbReference type="EMBL" id="HBQ49995.1"/>
    </source>
</evidence>
<dbReference type="InterPro" id="IPR036366">
    <property type="entry name" value="PGBDSf"/>
</dbReference>
<dbReference type="EMBL" id="DOGS01000281">
    <property type="protein sequence ID" value="HBQ49995.1"/>
    <property type="molecule type" value="Genomic_DNA"/>
</dbReference>
<dbReference type="InterPro" id="IPR036365">
    <property type="entry name" value="PGBD-like_sf"/>
</dbReference>
<sequence>MTMRSMLVIWAISFVALEMRAEEYARICKAPVVVPATFEIVTEQILDQPERTEIQTVPAKYESVERQFQVQAPTIQYKIVPAIYETVTEQVQIKPERTETVVIPAEYESYTEQILVQPAHTVWRLRPQYLGEASGLDERSSIDLKDYFEAVDVPAEYQSVTRTRIVTPERSETRIIPAQYQTLVKRVVVEPSRIEEVHKPAEYEIVQVEELVAPAREEFVSVPATYRTIEKKVAASEAVLSWRDAPCEDQLSVGDIRRIQEALATAGFQLEIDGVLGPTTLNSLREYQRKNGLAEGRVTFESLNMLGVQLTQ</sequence>
<proteinExistence type="predicted"/>
<dbReference type="AlphaFoldDB" id="A0A356WAG3"/>
<organism evidence="2 3">
    <name type="scientific">Hyphomonas atlantica</name>
    <dbReference type="NCBI Taxonomy" id="1280948"/>
    <lineage>
        <taxon>Bacteria</taxon>
        <taxon>Pseudomonadati</taxon>
        <taxon>Pseudomonadota</taxon>
        <taxon>Alphaproteobacteria</taxon>
        <taxon>Hyphomonadales</taxon>
        <taxon>Hyphomonadaceae</taxon>
        <taxon>Hyphomonas</taxon>
    </lineage>
</organism>
<dbReference type="Proteomes" id="UP000263957">
    <property type="component" value="Unassembled WGS sequence"/>
</dbReference>
<dbReference type="SUPFAM" id="SSF47090">
    <property type="entry name" value="PGBD-like"/>
    <property type="match status" value="1"/>
</dbReference>
<comment type="caution">
    <text evidence="2">The sequence shown here is derived from an EMBL/GenBank/DDBJ whole genome shotgun (WGS) entry which is preliminary data.</text>
</comment>
<feature type="domain" description="Peptidoglycan binding-like" evidence="1">
    <location>
        <begin position="254"/>
        <end position="305"/>
    </location>
</feature>
<dbReference type="InterPro" id="IPR002477">
    <property type="entry name" value="Peptidoglycan-bd-like"/>
</dbReference>
<accession>A0A356WAG3</accession>
<gene>
    <name evidence="2" type="ORF">DD728_14155</name>
</gene>
<name>A0A356WAG3_9PROT</name>
<protein>
    <submittedName>
        <fullName evidence="2">Peptidoglycan-binding protein</fullName>
    </submittedName>
</protein>
<evidence type="ECO:0000259" key="1">
    <source>
        <dbReference type="Pfam" id="PF01471"/>
    </source>
</evidence>
<reference evidence="2 3" key="1">
    <citation type="journal article" date="2018" name="Nat. Biotechnol.">
        <title>A standardized bacterial taxonomy based on genome phylogeny substantially revises the tree of life.</title>
        <authorList>
            <person name="Parks D.H."/>
            <person name="Chuvochina M."/>
            <person name="Waite D.W."/>
            <person name="Rinke C."/>
            <person name="Skarshewski A."/>
            <person name="Chaumeil P.A."/>
            <person name="Hugenholtz P."/>
        </authorList>
    </citation>
    <scope>NUCLEOTIDE SEQUENCE [LARGE SCALE GENOMIC DNA]</scope>
    <source>
        <strain evidence="2">UBA10378</strain>
    </source>
</reference>
<dbReference type="Pfam" id="PF01471">
    <property type="entry name" value="PG_binding_1"/>
    <property type="match status" value="1"/>
</dbReference>
<evidence type="ECO:0000313" key="3">
    <source>
        <dbReference type="Proteomes" id="UP000263957"/>
    </source>
</evidence>